<dbReference type="SUPFAM" id="SSF54909">
    <property type="entry name" value="Dimeric alpha+beta barrel"/>
    <property type="match status" value="1"/>
</dbReference>
<protein>
    <recommendedName>
        <fullName evidence="1">ABM domain-containing protein</fullName>
    </recommendedName>
</protein>
<dbReference type="AlphaFoldDB" id="A0A0U5GKU2"/>
<reference evidence="3" key="1">
    <citation type="submission" date="2015-11" db="EMBL/GenBank/DDBJ databases">
        <authorList>
            <person name="Blom J."/>
        </authorList>
    </citation>
    <scope>NUCLEOTIDE SEQUENCE [LARGE SCALE GENOMIC DNA]</scope>
</reference>
<dbReference type="GeneID" id="84613441"/>
<dbReference type="PATRIC" id="fig|1619313.3.peg.1582"/>
<dbReference type="InterPro" id="IPR007138">
    <property type="entry name" value="ABM_dom"/>
</dbReference>
<evidence type="ECO:0000313" key="2">
    <source>
        <dbReference type="EMBL" id="CUU23761.1"/>
    </source>
</evidence>
<evidence type="ECO:0000313" key="3">
    <source>
        <dbReference type="Proteomes" id="UP000059419"/>
    </source>
</evidence>
<gene>
    <name evidence="2" type="ORF">EM595_1527</name>
</gene>
<dbReference type="KEGG" id="ege:EM595_1527"/>
<proteinExistence type="predicted"/>
<dbReference type="RefSeq" id="WP_067429859.1">
    <property type="nucleotide sequence ID" value="NZ_CP072598.1"/>
</dbReference>
<dbReference type="Proteomes" id="UP000059419">
    <property type="component" value="Chromosome 1"/>
</dbReference>
<dbReference type="OrthoDB" id="9812192at2"/>
<sequence>MIVLTGILRCATQAEADIVRRLLPEHTRLTHAETGCLAFEVTVTDDPLIWRVEEQFSDRETFAAHQQRTRASAWGEATRAIVREYEITEVNAE</sequence>
<dbReference type="Gene3D" id="3.30.70.100">
    <property type="match status" value="1"/>
</dbReference>
<organism evidence="2 3">
    <name type="scientific">Duffyella gerundensis</name>
    <dbReference type="NCBI Taxonomy" id="1619313"/>
    <lineage>
        <taxon>Bacteria</taxon>
        <taxon>Pseudomonadati</taxon>
        <taxon>Pseudomonadota</taxon>
        <taxon>Gammaproteobacteria</taxon>
        <taxon>Enterobacterales</taxon>
        <taxon>Erwiniaceae</taxon>
        <taxon>Duffyella</taxon>
    </lineage>
</organism>
<evidence type="ECO:0000259" key="1">
    <source>
        <dbReference type="Pfam" id="PF03992"/>
    </source>
</evidence>
<dbReference type="EMBL" id="LN907827">
    <property type="protein sequence ID" value="CUU23761.1"/>
    <property type="molecule type" value="Genomic_DNA"/>
</dbReference>
<keyword evidence="3" id="KW-1185">Reference proteome</keyword>
<dbReference type="Pfam" id="PF03992">
    <property type="entry name" value="ABM"/>
    <property type="match status" value="1"/>
</dbReference>
<dbReference type="InterPro" id="IPR011008">
    <property type="entry name" value="Dimeric_a/b-barrel"/>
</dbReference>
<feature type="domain" description="ABM" evidence="1">
    <location>
        <begin position="12"/>
        <end position="74"/>
    </location>
</feature>
<name>A0A0U5GKU2_9GAMM</name>
<accession>A0A0U5GKU2</accession>